<sequence>MPSLLHLLRRQYDGEDNSYDDWWWSDTGLAVRYGLLVAVFGSAILFLIISYIHAQRRLRRGLPPLAYHRWLVRRQLRYPPNDHRYAHYQAGPANGYPMQPQGWAPPPPAYNQWDAPPVYQPPQGASKAAADQNFERTAGESSVGGVGAPERVYRAENERVT</sequence>
<gene>
    <name evidence="1" type="ORF">M8818_004905</name>
</gene>
<organism evidence="1 2">
    <name type="scientific">Zalaria obscura</name>
    <dbReference type="NCBI Taxonomy" id="2024903"/>
    <lineage>
        <taxon>Eukaryota</taxon>
        <taxon>Fungi</taxon>
        <taxon>Dikarya</taxon>
        <taxon>Ascomycota</taxon>
        <taxon>Pezizomycotina</taxon>
        <taxon>Dothideomycetes</taxon>
        <taxon>Dothideomycetidae</taxon>
        <taxon>Dothideales</taxon>
        <taxon>Zalariaceae</taxon>
        <taxon>Zalaria</taxon>
    </lineage>
</organism>
<dbReference type="EMBL" id="JAMKPW020000024">
    <property type="protein sequence ID" value="KAK8205535.1"/>
    <property type="molecule type" value="Genomic_DNA"/>
</dbReference>
<comment type="caution">
    <text evidence="1">The sequence shown here is derived from an EMBL/GenBank/DDBJ whole genome shotgun (WGS) entry which is preliminary data.</text>
</comment>
<dbReference type="Proteomes" id="UP001320706">
    <property type="component" value="Unassembled WGS sequence"/>
</dbReference>
<keyword evidence="2" id="KW-1185">Reference proteome</keyword>
<evidence type="ECO:0000313" key="1">
    <source>
        <dbReference type="EMBL" id="KAK8205535.1"/>
    </source>
</evidence>
<evidence type="ECO:0000313" key="2">
    <source>
        <dbReference type="Proteomes" id="UP001320706"/>
    </source>
</evidence>
<accession>A0ACC3SB78</accession>
<proteinExistence type="predicted"/>
<protein>
    <submittedName>
        <fullName evidence="1">Uncharacterized protein</fullName>
    </submittedName>
</protein>
<reference evidence="1" key="1">
    <citation type="submission" date="2024-02" db="EMBL/GenBank/DDBJ databases">
        <title>Metagenome Assembled Genome of Zalaria obscura JY119.</title>
        <authorList>
            <person name="Vighnesh L."/>
            <person name="Jagadeeshwari U."/>
            <person name="Venkata Ramana C."/>
            <person name="Sasikala C."/>
        </authorList>
    </citation>
    <scope>NUCLEOTIDE SEQUENCE</scope>
    <source>
        <strain evidence="1">JY119</strain>
    </source>
</reference>
<name>A0ACC3SB78_9PEZI</name>